<dbReference type="GO" id="GO:0016740">
    <property type="term" value="F:transferase activity"/>
    <property type="evidence" value="ECO:0007669"/>
    <property type="project" value="UniProtKB-KW"/>
</dbReference>
<dbReference type="InterPro" id="IPR051654">
    <property type="entry name" value="Meroterpenoid_MTases"/>
</dbReference>
<evidence type="ECO:0000256" key="2">
    <source>
        <dbReference type="ARBA" id="ARBA00022679"/>
    </source>
</evidence>
<keyword evidence="3" id="KW-0949">S-adenosyl-L-methionine</keyword>
<evidence type="ECO:0000313" key="5">
    <source>
        <dbReference type="EMBL" id="KAF9817464.1"/>
    </source>
</evidence>
<dbReference type="InterPro" id="IPR029063">
    <property type="entry name" value="SAM-dependent_MTases_sf"/>
</dbReference>
<proteinExistence type="inferred from homology"/>
<evidence type="ECO:0008006" key="7">
    <source>
        <dbReference type="Google" id="ProtNLM"/>
    </source>
</evidence>
<evidence type="ECO:0000256" key="3">
    <source>
        <dbReference type="ARBA" id="ARBA00022691"/>
    </source>
</evidence>
<evidence type="ECO:0000313" key="6">
    <source>
        <dbReference type="Proteomes" id="UP000639403"/>
    </source>
</evidence>
<protein>
    <recommendedName>
        <fullName evidence="7">Methyltransferase ausD</fullName>
    </recommendedName>
</protein>
<dbReference type="PANTHER" id="PTHR35897">
    <property type="entry name" value="METHYLTRANSFERASE AUSD"/>
    <property type="match status" value="1"/>
</dbReference>
<gene>
    <name evidence="5" type="ORF">IEO21_03421</name>
</gene>
<dbReference type="PANTHER" id="PTHR35897:SF1">
    <property type="entry name" value="METHYLTRANSFERASE AUSD"/>
    <property type="match status" value="1"/>
</dbReference>
<keyword evidence="2" id="KW-0808">Transferase</keyword>
<dbReference type="Gene3D" id="3.40.50.150">
    <property type="entry name" value="Vaccinia Virus protein VP39"/>
    <property type="match status" value="1"/>
</dbReference>
<dbReference type="AlphaFoldDB" id="A0A8H7P5X1"/>
<dbReference type="SUPFAM" id="SSF53335">
    <property type="entry name" value="S-adenosyl-L-methionine-dependent methyltransferases"/>
    <property type="match status" value="1"/>
</dbReference>
<evidence type="ECO:0000256" key="1">
    <source>
        <dbReference type="ARBA" id="ARBA00005179"/>
    </source>
</evidence>
<reference evidence="5" key="2">
    <citation type="journal article" name="Front. Microbiol.">
        <title>Degradative Capacity of Two Strains of Rhodonia placenta: From Phenotype to Genotype.</title>
        <authorList>
            <person name="Kolle M."/>
            <person name="Horta M.A.C."/>
            <person name="Nowrousian M."/>
            <person name="Ohm R.A."/>
            <person name="Benz J.P."/>
            <person name="Pilgard A."/>
        </authorList>
    </citation>
    <scope>NUCLEOTIDE SEQUENCE</scope>
    <source>
        <strain evidence="5">FPRL280</strain>
    </source>
</reference>
<reference evidence="5" key="1">
    <citation type="submission" date="2020-11" db="EMBL/GenBank/DDBJ databases">
        <authorList>
            <person name="Koelle M."/>
            <person name="Horta M.A.C."/>
            <person name="Nowrousian M."/>
            <person name="Ohm R.A."/>
            <person name="Benz P."/>
            <person name="Pilgard A."/>
        </authorList>
    </citation>
    <scope>NUCLEOTIDE SEQUENCE</scope>
    <source>
        <strain evidence="5">FPRL280</strain>
    </source>
</reference>
<comment type="caution">
    <text evidence="5">The sequence shown here is derived from an EMBL/GenBank/DDBJ whole genome shotgun (WGS) entry which is preliminary data.</text>
</comment>
<dbReference type="Proteomes" id="UP000639403">
    <property type="component" value="Unassembled WGS sequence"/>
</dbReference>
<organism evidence="5 6">
    <name type="scientific">Rhodonia placenta</name>
    <dbReference type="NCBI Taxonomy" id="104341"/>
    <lineage>
        <taxon>Eukaryota</taxon>
        <taxon>Fungi</taxon>
        <taxon>Dikarya</taxon>
        <taxon>Basidiomycota</taxon>
        <taxon>Agaricomycotina</taxon>
        <taxon>Agaricomycetes</taxon>
        <taxon>Polyporales</taxon>
        <taxon>Adustoporiaceae</taxon>
        <taxon>Rhodonia</taxon>
    </lineage>
</organism>
<name>A0A8H7P5X1_9APHY</name>
<evidence type="ECO:0000256" key="4">
    <source>
        <dbReference type="ARBA" id="ARBA00038314"/>
    </source>
</evidence>
<comment type="pathway">
    <text evidence="1">Secondary metabolite biosynthesis.</text>
</comment>
<sequence>MSDNAEIPLLDGKHYALDGEELAFFKSQTGIQDEHALKAHIMKVQTEAYKVHRYSCIFRFNFIKLKISRLPAYDQLLKLGQERDGAIFMDIGCCFGNDVRKAVADGFPVQNAIASDLHPEFWDLGHKLFNTTPATFPVPFVAGDALSATFLPPTPPLVALPTSPAPALASVTTLGQLLGHVSSVHASSFFHLFDEAHQAQLARALAGLLSPAPGSLIFGAHGGRSSKGLRRVRERVGEKGWRTEPMFCHSPESWRALWDGEVFPPGTVRVEASLQQRRDGASAEVDEEGAWAGILVWSVTRV</sequence>
<dbReference type="EMBL" id="JADOXO010000042">
    <property type="protein sequence ID" value="KAF9817464.1"/>
    <property type="molecule type" value="Genomic_DNA"/>
</dbReference>
<accession>A0A8H7P5X1</accession>
<comment type="similarity">
    <text evidence="4">Belongs to the class I-like SAM-binding methyltransferase superfamily.</text>
</comment>